<keyword evidence="2" id="KW-1185">Reference proteome</keyword>
<gene>
    <name evidence="1" type="ORF">GRI89_17220</name>
</gene>
<dbReference type="OrthoDB" id="9763101at2"/>
<accession>A0A6I4T1E2</accession>
<name>A0A6I4T1E2_9SPHN</name>
<dbReference type="Pfam" id="PF05114">
    <property type="entry name" value="MbnB_TglH_ChrH"/>
    <property type="match status" value="1"/>
</dbReference>
<dbReference type="PANTHER" id="PTHR42194">
    <property type="entry name" value="UPF0276 PROTEIN HI_1600"/>
    <property type="match status" value="1"/>
</dbReference>
<evidence type="ECO:0000313" key="1">
    <source>
        <dbReference type="EMBL" id="MXO61288.1"/>
    </source>
</evidence>
<dbReference type="InterPro" id="IPR036237">
    <property type="entry name" value="Xyl_isomerase-like_sf"/>
</dbReference>
<dbReference type="Proteomes" id="UP000433652">
    <property type="component" value="Unassembled WGS sequence"/>
</dbReference>
<dbReference type="RefSeq" id="WP_159798256.1">
    <property type="nucleotide sequence ID" value="NZ_WTYM01000060.1"/>
</dbReference>
<dbReference type="NCBIfam" id="NF003818">
    <property type="entry name" value="PRK05409.1"/>
    <property type="match status" value="1"/>
</dbReference>
<dbReference type="InterPro" id="IPR007801">
    <property type="entry name" value="MbnB/TglH/ChrH"/>
</dbReference>
<proteinExistence type="predicted"/>
<sequence length="276" mass="30020">MDPTAGLAFKPEHFDEALAASAVGLWFEVHAENYMVPGGPRLAMLSALREARPLSLHGVGLSLGGHERPDVEHLAALVRLVDRFDPFLVSEHLAWSRVGTRCMPDLLPVPRTFEALECVCRNIDIVQHALGRQVLIENPAHYLPIEADWCEPDFLAAIVGRTGCGLLIDVNNVAVAAYNLGLDAGAYLMALPHWAIAEIHIAGHTQDPDPAIDLLIDSHDAPVGECVWDLLDILLDLTGPRPVLLERDGNVPPFSELMAERDRAAATLANKELVDA</sequence>
<protein>
    <submittedName>
        <fullName evidence="1">DUF692 family protein</fullName>
    </submittedName>
</protein>
<dbReference type="PANTHER" id="PTHR42194:SF1">
    <property type="entry name" value="UPF0276 PROTEIN HI_1600"/>
    <property type="match status" value="1"/>
</dbReference>
<dbReference type="AlphaFoldDB" id="A0A6I4T1E2"/>
<evidence type="ECO:0000313" key="2">
    <source>
        <dbReference type="Proteomes" id="UP000433652"/>
    </source>
</evidence>
<dbReference type="SUPFAM" id="SSF51658">
    <property type="entry name" value="Xylose isomerase-like"/>
    <property type="match status" value="1"/>
</dbReference>
<dbReference type="EMBL" id="WTYM01000060">
    <property type="protein sequence ID" value="MXO61288.1"/>
    <property type="molecule type" value="Genomic_DNA"/>
</dbReference>
<reference evidence="1 2" key="1">
    <citation type="submission" date="2019-12" db="EMBL/GenBank/DDBJ databases">
        <title>Genomic-based taxomic classification of the family Erythrobacteraceae.</title>
        <authorList>
            <person name="Xu L."/>
        </authorList>
    </citation>
    <scope>NUCLEOTIDE SEQUENCE [LARGE SCALE GENOMIC DNA]</scope>
    <source>
        <strain evidence="1 2">MCCC 1K01500</strain>
    </source>
</reference>
<organism evidence="1 2">
    <name type="scientific">Croceibacterium salegens</name>
    <dbReference type="NCBI Taxonomy" id="1737568"/>
    <lineage>
        <taxon>Bacteria</taxon>
        <taxon>Pseudomonadati</taxon>
        <taxon>Pseudomonadota</taxon>
        <taxon>Alphaproteobacteria</taxon>
        <taxon>Sphingomonadales</taxon>
        <taxon>Erythrobacteraceae</taxon>
        <taxon>Croceibacterium</taxon>
    </lineage>
</organism>
<comment type="caution">
    <text evidence="1">The sequence shown here is derived from an EMBL/GenBank/DDBJ whole genome shotgun (WGS) entry which is preliminary data.</text>
</comment>
<dbReference type="Gene3D" id="3.20.20.150">
    <property type="entry name" value="Divalent-metal-dependent TIM barrel enzymes"/>
    <property type="match status" value="1"/>
</dbReference>